<evidence type="ECO:0008006" key="4">
    <source>
        <dbReference type="Google" id="ProtNLM"/>
    </source>
</evidence>
<evidence type="ECO:0000256" key="1">
    <source>
        <dbReference type="ARBA" id="ARBA00023125"/>
    </source>
</evidence>
<dbReference type="OMA" id="HTERHHE"/>
<dbReference type="GO" id="GO:0003677">
    <property type="term" value="F:DNA binding"/>
    <property type="evidence" value="ECO:0007669"/>
    <property type="project" value="UniProtKB-KW"/>
</dbReference>
<dbReference type="AlphaFoldDB" id="G5AA94"/>
<dbReference type="KEGG" id="psoj:PHYSODRAFT_442057"/>
<feature type="non-terminal residue" evidence="2">
    <location>
        <position position="1"/>
    </location>
</feature>
<dbReference type="Gene3D" id="1.10.150.130">
    <property type="match status" value="1"/>
</dbReference>
<dbReference type="InParanoid" id="G5AA94"/>
<organism evidence="2 3">
    <name type="scientific">Phytophthora sojae (strain P6497)</name>
    <name type="common">Soybean stem and root rot agent</name>
    <name type="synonym">Phytophthora megasperma f. sp. glycines</name>
    <dbReference type="NCBI Taxonomy" id="1094619"/>
    <lineage>
        <taxon>Eukaryota</taxon>
        <taxon>Sar</taxon>
        <taxon>Stramenopiles</taxon>
        <taxon>Oomycota</taxon>
        <taxon>Peronosporomycetes</taxon>
        <taxon>Peronosporales</taxon>
        <taxon>Peronosporaceae</taxon>
        <taxon>Phytophthora</taxon>
    </lineage>
</organism>
<dbReference type="EMBL" id="JH159162">
    <property type="protein sequence ID" value="EGZ07523.1"/>
    <property type="molecule type" value="Genomic_DNA"/>
</dbReference>
<evidence type="ECO:0000313" key="2">
    <source>
        <dbReference type="EMBL" id="EGZ07523.1"/>
    </source>
</evidence>
<reference evidence="2 3" key="1">
    <citation type="journal article" date="2006" name="Science">
        <title>Phytophthora genome sequences uncover evolutionary origins and mechanisms of pathogenesis.</title>
        <authorList>
            <person name="Tyler B.M."/>
            <person name="Tripathy S."/>
            <person name="Zhang X."/>
            <person name="Dehal P."/>
            <person name="Jiang R.H."/>
            <person name="Aerts A."/>
            <person name="Arredondo F.D."/>
            <person name="Baxter L."/>
            <person name="Bensasson D."/>
            <person name="Beynon J.L."/>
            <person name="Chapman J."/>
            <person name="Damasceno C.M."/>
            <person name="Dorrance A.E."/>
            <person name="Dou D."/>
            <person name="Dickerman A.W."/>
            <person name="Dubchak I.L."/>
            <person name="Garbelotto M."/>
            <person name="Gijzen M."/>
            <person name="Gordon S.G."/>
            <person name="Govers F."/>
            <person name="Grunwald N.J."/>
            <person name="Huang W."/>
            <person name="Ivors K.L."/>
            <person name="Jones R.W."/>
            <person name="Kamoun S."/>
            <person name="Krampis K."/>
            <person name="Lamour K.H."/>
            <person name="Lee M.K."/>
            <person name="McDonald W.H."/>
            <person name="Medina M."/>
            <person name="Meijer H.J."/>
            <person name="Nordberg E.K."/>
            <person name="Maclean D.J."/>
            <person name="Ospina-Giraldo M.D."/>
            <person name="Morris P.F."/>
            <person name="Phuntumart V."/>
            <person name="Putnam N.H."/>
            <person name="Rash S."/>
            <person name="Rose J.K."/>
            <person name="Sakihama Y."/>
            <person name="Salamov A.A."/>
            <person name="Savidor A."/>
            <person name="Scheuring C.F."/>
            <person name="Smith B.M."/>
            <person name="Sobral B.W."/>
            <person name="Terry A."/>
            <person name="Torto-Alalibo T.A."/>
            <person name="Win J."/>
            <person name="Xu Z."/>
            <person name="Zhang H."/>
            <person name="Grigoriev I.V."/>
            <person name="Rokhsar D.S."/>
            <person name="Boore J.L."/>
        </authorList>
    </citation>
    <scope>NUCLEOTIDE SEQUENCE [LARGE SCALE GENOMIC DNA]</scope>
    <source>
        <strain evidence="2 3">P6497</strain>
    </source>
</reference>
<evidence type="ECO:0000313" key="3">
    <source>
        <dbReference type="Proteomes" id="UP000002640"/>
    </source>
</evidence>
<feature type="non-terminal residue" evidence="2">
    <location>
        <position position="118"/>
    </location>
</feature>
<keyword evidence="1" id="KW-0238">DNA-binding</keyword>
<proteinExistence type="predicted"/>
<dbReference type="SMR" id="G5AA94"/>
<protein>
    <recommendedName>
        <fullName evidence="4">Core-binding (CB) domain-containing protein</fullName>
    </recommendedName>
</protein>
<gene>
    <name evidence="2" type="ORF">PHYSODRAFT_442057</name>
</gene>
<accession>G5AA94</accession>
<dbReference type="RefSeq" id="XP_009537089.1">
    <property type="nucleotide sequence ID" value="XM_009538794.1"/>
</dbReference>
<keyword evidence="3" id="KW-1185">Reference proteome</keyword>
<dbReference type="Proteomes" id="UP000002640">
    <property type="component" value="Unassembled WGS sequence"/>
</dbReference>
<sequence length="118" mass="13221">KKATQTVYESSFKKFAEFCLANGYPDPHTERHHELPAVLVAYLQSISASSTVSLQTAEKARSAVDSFYSSHENSDGTDVNKWSVLVDDTVTKRGYGNPARYPFVRQFMRGLKKKKAAE</sequence>
<name>G5AA94_PHYSP</name>
<dbReference type="InterPro" id="IPR010998">
    <property type="entry name" value="Integrase_recombinase_N"/>
</dbReference>
<dbReference type="GeneID" id="20652691"/>